<dbReference type="AlphaFoldDB" id="A0AAN6NXP7"/>
<dbReference type="Gene3D" id="1.10.220.10">
    <property type="entry name" value="Annexin"/>
    <property type="match status" value="3"/>
</dbReference>
<evidence type="ECO:0000256" key="3">
    <source>
        <dbReference type="SAM" id="MobiDB-lite"/>
    </source>
</evidence>
<proteinExistence type="predicted"/>
<organism evidence="4 5">
    <name type="scientific">Pseudoneurospora amorphoporcata</name>
    <dbReference type="NCBI Taxonomy" id="241081"/>
    <lineage>
        <taxon>Eukaryota</taxon>
        <taxon>Fungi</taxon>
        <taxon>Dikarya</taxon>
        <taxon>Ascomycota</taxon>
        <taxon>Pezizomycotina</taxon>
        <taxon>Sordariomycetes</taxon>
        <taxon>Sordariomycetidae</taxon>
        <taxon>Sordariales</taxon>
        <taxon>Sordariaceae</taxon>
        <taxon>Pseudoneurospora</taxon>
    </lineage>
</organism>
<keyword evidence="5" id="KW-1185">Reference proteome</keyword>
<keyword evidence="1" id="KW-0677">Repeat</keyword>
<evidence type="ECO:0008006" key="6">
    <source>
        <dbReference type="Google" id="ProtNLM"/>
    </source>
</evidence>
<feature type="compositionally biased region" description="Basic and acidic residues" evidence="3">
    <location>
        <begin position="205"/>
        <end position="221"/>
    </location>
</feature>
<evidence type="ECO:0000313" key="5">
    <source>
        <dbReference type="Proteomes" id="UP001303222"/>
    </source>
</evidence>
<dbReference type="GO" id="GO:0012506">
    <property type="term" value="C:vesicle membrane"/>
    <property type="evidence" value="ECO:0007669"/>
    <property type="project" value="TreeGrafter"/>
</dbReference>
<dbReference type="PANTHER" id="PTHR10502:SF107">
    <property type="entry name" value="ANNEXIN ANXC4 (AFU_ORTHOLOGUE AFUA_3G07020)"/>
    <property type="match status" value="1"/>
</dbReference>
<keyword evidence="2" id="KW-0041">Annexin</keyword>
<dbReference type="SUPFAM" id="SSF47874">
    <property type="entry name" value="Annexin"/>
    <property type="match status" value="1"/>
</dbReference>
<reference evidence="4" key="1">
    <citation type="journal article" date="2023" name="Mol. Phylogenet. Evol.">
        <title>Genome-scale phylogeny and comparative genomics of the fungal order Sordariales.</title>
        <authorList>
            <person name="Hensen N."/>
            <person name="Bonometti L."/>
            <person name="Westerberg I."/>
            <person name="Brannstrom I.O."/>
            <person name="Guillou S."/>
            <person name="Cros-Aarteil S."/>
            <person name="Calhoun S."/>
            <person name="Haridas S."/>
            <person name="Kuo A."/>
            <person name="Mondo S."/>
            <person name="Pangilinan J."/>
            <person name="Riley R."/>
            <person name="LaButti K."/>
            <person name="Andreopoulos B."/>
            <person name="Lipzen A."/>
            <person name="Chen C."/>
            <person name="Yan M."/>
            <person name="Daum C."/>
            <person name="Ng V."/>
            <person name="Clum A."/>
            <person name="Steindorff A."/>
            <person name="Ohm R.A."/>
            <person name="Martin F."/>
            <person name="Silar P."/>
            <person name="Natvig D.O."/>
            <person name="Lalanne C."/>
            <person name="Gautier V."/>
            <person name="Ament-Velasquez S.L."/>
            <person name="Kruys A."/>
            <person name="Hutchinson M.I."/>
            <person name="Powell A.J."/>
            <person name="Barry K."/>
            <person name="Miller A.N."/>
            <person name="Grigoriev I.V."/>
            <person name="Debuchy R."/>
            <person name="Gladieux P."/>
            <person name="Hiltunen Thoren M."/>
            <person name="Johannesson H."/>
        </authorList>
    </citation>
    <scope>NUCLEOTIDE SEQUENCE</scope>
    <source>
        <strain evidence="4">CBS 626.80</strain>
    </source>
</reference>
<dbReference type="InterPro" id="IPR018502">
    <property type="entry name" value="Annexin_repeat"/>
</dbReference>
<feature type="compositionally biased region" description="Basic and acidic residues" evidence="3">
    <location>
        <begin position="93"/>
        <end position="105"/>
    </location>
</feature>
<feature type="compositionally biased region" description="Basic and acidic residues" evidence="3">
    <location>
        <begin position="1"/>
        <end position="36"/>
    </location>
</feature>
<feature type="region of interest" description="Disordered" evidence="3">
    <location>
        <begin position="435"/>
        <end position="471"/>
    </location>
</feature>
<feature type="compositionally biased region" description="Polar residues" evidence="3">
    <location>
        <begin position="289"/>
        <end position="299"/>
    </location>
</feature>
<dbReference type="GO" id="GO:0005634">
    <property type="term" value="C:nucleus"/>
    <property type="evidence" value="ECO:0007669"/>
    <property type="project" value="TreeGrafter"/>
</dbReference>
<accession>A0AAN6NXP7</accession>
<feature type="compositionally biased region" description="Basic and acidic residues" evidence="3">
    <location>
        <begin position="303"/>
        <end position="312"/>
    </location>
</feature>
<feature type="compositionally biased region" description="Polar residues" evidence="3">
    <location>
        <begin position="230"/>
        <end position="248"/>
    </location>
</feature>
<feature type="compositionally biased region" description="Basic and acidic residues" evidence="3">
    <location>
        <begin position="118"/>
        <end position="163"/>
    </location>
</feature>
<evidence type="ECO:0000313" key="4">
    <source>
        <dbReference type="EMBL" id="KAK3952904.1"/>
    </source>
</evidence>
<feature type="region of interest" description="Disordered" evidence="3">
    <location>
        <begin position="1"/>
        <end position="367"/>
    </location>
</feature>
<dbReference type="InterPro" id="IPR037104">
    <property type="entry name" value="Annexin_sf"/>
</dbReference>
<dbReference type="GO" id="GO:0005509">
    <property type="term" value="F:calcium ion binding"/>
    <property type="evidence" value="ECO:0007669"/>
    <property type="project" value="InterPro"/>
</dbReference>
<dbReference type="Proteomes" id="UP001303222">
    <property type="component" value="Unassembled WGS sequence"/>
</dbReference>
<evidence type="ECO:0000256" key="2">
    <source>
        <dbReference type="ARBA" id="ARBA00023216"/>
    </source>
</evidence>
<reference evidence="4" key="2">
    <citation type="submission" date="2023-06" db="EMBL/GenBank/DDBJ databases">
        <authorList>
            <consortium name="Lawrence Berkeley National Laboratory"/>
            <person name="Mondo S.J."/>
            <person name="Hensen N."/>
            <person name="Bonometti L."/>
            <person name="Westerberg I."/>
            <person name="Brannstrom I.O."/>
            <person name="Guillou S."/>
            <person name="Cros-Aarteil S."/>
            <person name="Calhoun S."/>
            <person name="Haridas S."/>
            <person name="Kuo A."/>
            <person name="Pangilinan J."/>
            <person name="Riley R."/>
            <person name="Labutti K."/>
            <person name="Andreopoulos B."/>
            <person name="Lipzen A."/>
            <person name="Chen C."/>
            <person name="Yanf M."/>
            <person name="Daum C."/>
            <person name="Ng V."/>
            <person name="Clum A."/>
            <person name="Steindorff A."/>
            <person name="Ohm R."/>
            <person name="Martin F."/>
            <person name="Silar P."/>
            <person name="Natvig D."/>
            <person name="Lalanne C."/>
            <person name="Gautier V."/>
            <person name="Ament-Velasquez S.L."/>
            <person name="Kruys A."/>
            <person name="Hutchinson M.I."/>
            <person name="Powell A.J."/>
            <person name="Barry K."/>
            <person name="Miller A.N."/>
            <person name="Grigoriev I.V."/>
            <person name="Debuchy R."/>
            <person name="Gladieux P."/>
            <person name="Thoren M.H."/>
            <person name="Johannesson H."/>
        </authorList>
    </citation>
    <scope>NUCLEOTIDE SEQUENCE</scope>
    <source>
        <strain evidence="4">CBS 626.80</strain>
    </source>
</reference>
<sequence>MSSLQVDERSRGGRSRSPADRRREDEDRPRDRDRSSVRTSTANIVEAGVYPPANNNYRDVDPALAYERLANYPPPAGGDRGGGDYYRGSPPSGDRDRIRDRDRDYGSSYNASAPSLGRPRERSPSRERLRDQSRPRAQSRDRRPDPRESSDWGKNINRERPDEIAGMYLPPKYAATVISADPAGSPHGSRDSFHGHGRTPSASGGRERDSSRERKQRRIDEDLAYGKLPGSSTSGYPAQRPASPQTYNKRPETPPSPGYRRPRPSSYHAGAGRPIDDKYGEPIGRPSGRTHSPNISISSAYDLRLDDRKGGRNDPPSVVTIEPPHGGGYPSSPGRGRHEDDGGKPPLKSAMRPGREKSPLPPTNRMSLLSVNAHTPHTSNGNLSVANAPASPMLESYHGTYQSMSPMPSPLMLPTQPGPNGSSYSFVEPLSPLYGSSSDDERGHRIRRGSNAGIGGGGGGEKKGHTRTHSRRARFHDPIDDAARLAKALKGETRAPDTASLIEILPGLTHEQVMDLRVEYKRLVKTGAERKGVNIAKHIRARLKDEDPTLMKACYTVALGRWEAEAYWANFWYHGDKTRRELLIESLMGRTNEEIRMIKEGFSDKKYGDSLVKCMKMELKEDKFKKAVLMVLEEKRQEDVDQFGRPVRLDYELVADDVRMLRDAIKAERGGESAMLAIVVMRSESHLKEVMRVYKETFRGANFARDALKKSGNLVGEVLAHILNGVINKPVRDAMLLNHALTMSKRDELRRELLISRLVRFHWDAGHMSRVKKAYHEHYGKDLQEAVKEATSGEWGEFCGQLCVSRMPDDVKKIERRPTDDF</sequence>
<name>A0AAN6NXP7_9PEZI</name>
<dbReference type="GO" id="GO:0005886">
    <property type="term" value="C:plasma membrane"/>
    <property type="evidence" value="ECO:0007669"/>
    <property type="project" value="TreeGrafter"/>
</dbReference>
<comment type="caution">
    <text evidence="4">The sequence shown here is derived from an EMBL/GenBank/DDBJ whole genome shotgun (WGS) entry which is preliminary data.</text>
</comment>
<gene>
    <name evidence="4" type="ORF">QBC32DRAFT_131970</name>
</gene>
<dbReference type="GO" id="GO:0005737">
    <property type="term" value="C:cytoplasm"/>
    <property type="evidence" value="ECO:0007669"/>
    <property type="project" value="TreeGrafter"/>
</dbReference>
<dbReference type="PANTHER" id="PTHR10502">
    <property type="entry name" value="ANNEXIN"/>
    <property type="match status" value="1"/>
</dbReference>
<dbReference type="GO" id="GO:0001786">
    <property type="term" value="F:phosphatidylserine binding"/>
    <property type="evidence" value="ECO:0007669"/>
    <property type="project" value="TreeGrafter"/>
</dbReference>
<dbReference type="EMBL" id="MU859115">
    <property type="protein sequence ID" value="KAK3952904.1"/>
    <property type="molecule type" value="Genomic_DNA"/>
</dbReference>
<dbReference type="GO" id="GO:0005544">
    <property type="term" value="F:calcium-dependent phospholipid binding"/>
    <property type="evidence" value="ECO:0007669"/>
    <property type="project" value="InterPro"/>
</dbReference>
<dbReference type="Pfam" id="PF00191">
    <property type="entry name" value="Annexin"/>
    <property type="match status" value="1"/>
</dbReference>
<evidence type="ECO:0000256" key="1">
    <source>
        <dbReference type="ARBA" id="ARBA00022737"/>
    </source>
</evidence>
<protein>
    <recommendedName>
        <fullName evidence="6">Annexin ANXC4</fullName>
    </recommendedName>
</protein>